<feature type="domain" description="DM" evidence="8">
    <location>
        <begin position="26"/>
        <end position="73"/>
    </location>
</feature>
<dbReference type="OrthoDB" id="6162476at2759"/>
<feature type="DNA-binding region" description="DM" evidence="6">
    <location>
        <begin position="26"/>
        <end position="73"/>
    </location>
</feature>
<dbReference type="OMA" id="ITQPSHY"/>
<dbReference type="PROSITE" id="PS40000">
    <property type="entry name" value="DM_1"/>
    <property type="match status" value="1"/>
</dbReference>
<evidence type="ECO:0000256" key="7">
    <source>
        <dbReference type="SAM" id="MobiDB-lite"/>
    </source>
</evidence>
<evidence type="ECO:0000256" key="2">
    <source>
        <dbReference type="ARBA" id="ARBA00022723"/>
    </source>
</evidence>
<dbReference type="AlphaFoldDB" id="A0A401T7J3"/>
<evidence type="ECO:0000313" key="9">
    <source>
        <dbReference type="EMBL" id="GCC38567.1"/>
    </source>
</evidence>
<feature type="region of interest" description="Disordered" evidence="7">
    <location>
        <begin position="95"/>
        <end position="130"/>
    </location>
</feature>
<sequence>MNSYGAPYLYVPTASSRVPAQRTPKCARCRNHGVLSWLKGHKRYCRFKDCTCSKCILILERQRVMAAQVALRRQQSNEAPCNLLLPEDYRAVYPAPERPEQPVPSDSVYSAATGRHRAGETTPADSLLHQQPDEYEDAEGNDADNKITESEVEEPVSSTDTQTSDLSLPLPEANNGIERKKENKEQIKAATRYNFSDIRKFLKSEDVLKDMTPSGKSKTPPIEVLAKVFPQQKQSVLELVLKGCNNDLVSAIETLLSSTTRRAEGLKNYNKPQTSKDIADYNSGHCPLSSSAWSLSSAFRSPSDAFQVSPNSHSVVASLPNVTQTITQPSHYPVPTLFRPTLSGSHPFVSSEFALWSTMTFQHPSLRQQFTSLAHSTSALLGSTTMVLPAQNETSQKPSICDGKLAEKSLKSLEERQEGKK</sequence>
<dbReference type="STRING" id="137246.A0A401T7J3"/>
<dbReference type="InterPro" id="IPR026607">
    <property type="entry name" value="DMRT"/>
</dbReference>
<dbReference type="SUPFAM" id="SSF46934">
    <property type="entry name" value="UBA-like"/>
    <property type="match status" value="1"/>
</dbReference>
<evidence type="ECO:0000313" key="10">
    <source>
        <dbReference type="Proteomes" id="UP000287033"/>
    </source>
</evidence>
<evidence type="ECO:0000259" key="8">
    <source>
        <dbReference type="PROSITE" id="PS50809"/>
    </source>
</evidence>
<keyword evidence="2 6" id="KW-0479">Metal-binding</keyword>
<reference evidence="9 10" key="1">
    <citation type="journal article" date="2018" name="Nat. Ecol. Evol.">
        <title>Shark genomes provide insights into elasmobranch evolution and the origin of vertebrates.</title>
        <authorList>
            <person name="Hara Y"/>
            <person name="Yamaguchi K"/>
            <person name="Onimaru K"/>
            <person name="Kadota M"/>
            <person name="Koyanagi M"/>
            <person name="Keeley SD"/>
            <person name="Tatsumi K"/>
            <person name="Tanaka K"/>
            <person name="Motone F"/>
            <person name="Kageyama Y"/>
            <person name="Nozu R"/>
            <person name="Adachi N"/>
            <person name="Nishimura O"/>
            <person name="Nakagawa R"/>
            <person name="Tanegashima C"/>
            <person name="Kiyatake I"/>
            <person name="Matsumoto R"/>
            <person name="Murakumo K"/>
            <person name="Nishida K"/>
            <person name="Terakita A"/>
            <person name="Kuratani S"/>
            <person name="Sato K"/>
            <person name="Hyodo S Kuraku.S."/>
        </authorList>
    </citation>
    <scope>NUCLEOTIDE SEQUENCE [LARGE SCALE GENOMIC DNA]</scope>
</reference>
<dbReference type="GO" id="GO:0046872">
    <property type="term" value="F:metal ion binding"/>
    <property type="evidence" value="ECO:0007669"/>
    <property type="project" value="UniProtKB-KW"/>
</dbReference>
<proteinExistence type="inferred from homology"/>
<dbReference type="Pfam" id="PF00751">
    <property type="entry name" value="DM"/>
    <property type="match status" value="1"/>
</dbReference>
<keyword evidence="4 6" id="KW-0238">DNA-binding</keyword>
<dbReference type="InterPro" id="IPR001275">
    <property type="entry name" value="DM_DNA-bd"/>
</dbReference>
<dbReference type="CDD" id="cd14370">
    <property type="entry name" value="CUE_DMA"/>
    <property type="match status" value="1"/>
</dbReference>
<name>A0A401T7J3_CHIPU</name>
<evidence type="ECO:0000256" key="4">
    <source>
        <dbReference type="ARBA" id="ARBA00023125"/>
    </source>
</evidence>
<dbReference type="GO" id="GO:0000981">
    <property type="term" value="F:DNA-binding transcription factor activity, RNA polymerase II-specific"/>
    <property type="evidence" value="ECO:0007669"/>
    <property type="project" value="TreeGrafter"/>
</dbReference>
<dbReference type="Pfam" id="PF03474">
    <property type="entry name" value="DMA"/>
    <property type="match status" value="1"/>
</dbReference>
<dbReference type="GO" id="GO:0000978">
    <property type="term" value="F:RNA polymerase II cis-regulatory region sequence-specific DNA binding"/>
    <property type="evidence" value="ECO:0007669"/>
    <property type="project" value="TreeGrafter"/>
</dbReference>
<dbReference type="SUPFAM" id="SSF82927">
    <property type="entry name" value="Cysteine-rich DNA binding domain, (DM domain)"/>
    <property type="match status" value="1"/>
</dbReference>
<evidence type="ECO:0000256" key="6">
    <source>
        <dbReference type="PROSITE-ProRule" id="PRU00070"/>
    </source>
</evidence>
<gene>
    <name evidence="9" type="ORF">chiPu_0017082</name>
</gene>
<evidence type="ECO:0000256" key="3">
    <source>
        <dbReference type="ARBA" id="ARBA00022833"/>
    </source>
</evidence>
<dbReference type="InterPro" id="IPR005173">
    <property type="entry name" value="DMA"/>
</dbReference>
<keyword evidence="5 6" id="KW-0539">Nucleus</keyword>
<dbReference type="GO" id="GO:0007548">
    <property type="term" value="P:sex differentiation"/>
    <property type="evidence" value="ECO:0007669"/>
    <property type="project" value="TreeGrafter"/>
</dbReference>
<keyword evidence="3 6" id="KW-0862">Zinc</keyword>
<dbReference type="EMBL" id="BEZZ01001210">
    <property type="protein sequence ID" value="GCC38567.1"/>
    <property type="molecule type" value="Genomic_DNA"/>
</dbReference>
<comment type="caution">
    <text evidence="9">The sequence shown here is derived from an EMBL/GenBank/DDBJ whole genome shotgun (WGS) entry which is preliminary data.</text>
</comment>
<dbReference type="PANTHER" id="PTHR12322">
    <property type="entry name" value="DOUBLESEX AND MAB-3 RELATED TRANSCRIPTION FACTOR DMRT"/>
    <property type="match status" value="1"/>
</dbReference>
<accession>A0A401T7J3</accession>
<organism evidence="9 10">
    <name type="scientific">Chiloscyllium punctatum</name>
    <name type="common">Brownbanded bambooshark</name>
    <name type="synonym">Hemiscyllium punctatum</name>
    <dbReference type="NCBI Taxonomy" id="137246"/>
    <lineage>
        <taxon>Eukaryota</taxon>
        <taxon>Metazoa</taxon>
        <taxon>Chordata</taxon>
        <taxon>Craniata</taxon>
        <taxon>Vertebrata</taxon>
        <taxon>Chondrichthyes</taxon>
        <taxon>Elasmobranchii</taxon>
        <taxon>Galeomorphii</taxon>
        <taxon>Galeoidea</taxon>
        <taxon>Orectolobiformes</taxon>
        <taxon>Hemiscylliidae</taxon>
        <taxon>Chiloscyllium</taxon>
    </lineage>
</organism>
<dbReference type="InterPro" id="IPR009060">
    <property type="entry name" value="UBA-like_sf"/>
</dbReference>
<comment type="similarity">
    <text evidence="1">Belongs to the DMRT family.</text>
</comment>
<dbReference type="PANTHER" id="PTHR12322:SF53">
    <property type="entry name" value="DOUBLESEX-MAB RELATED 11E"/>
    <property type="match status" value="1"/>
</dbReference>
<protein>
    <recommendedName>
        <fullName evidence="8">DM domain-containing protein</fullName>
    </recommendedName>
</protein>
<dbReference type="PROSITE" id="PS50809">
    <property type="entry name" value="DM_2"/>
    <property type="match status" value="1"/>
</dbReference>
<dbReference type="SMART" id="SM00301">
    <property type="entry name" value="DM"/>
    <property type="match status" value="1"/>
</dbReference>
<dbReference type="Gene3D" id="4.10.1040.10">
    <property type="entry name" value="DM DNA-binding domain"/>
    <property type="match status" value="1"/>
</dbReference>
<evidence type="ECO:0000256" key="1">
    <source>
        <dbReference type="ARBA" id="ARBA00006834"/>
    </source>
</evidence>
<dbReference type="GO" id="GO:0005634">
    <property type="term" value="C:nucleus"/>
    <property type="evidence" value="ECO:0007669"/>
    <property type="project" value="UniProtKB-SubCell"/>
</dbReference>
<evidence type="ECO:0000256" key="5">
    <source>
        <dbReference type="ARBA" id="ARBA00023242"/>
    </source>
</evidence>
<keyword evidence="10" id="KW-1185">Reference proteome</keyword>
<feature type="compositionally biased region" description="Low complexity" evidence="7">
    <location>
        <begin position="155"/>
        <end position="168"/>
    </location>
</feature>
<dbReference type="Proteomes" id="UP000287033">
    <property type="component" value="Unassembled WGS sequence"/>
</dbReference>
<comment type="subcellular location">
    <subcellularLocation>
        <location evidence="6">Nucleus</location>
    </subcellularLocation>
</comment>
<dbReference type="FunFam" id="4.10.1040.10:FF:000001">
    <property type="entry name" value="doublesex- and mab-3-related transcription factor 1"/>
    <property type="match status" value="1"/>
</dbReference>
<feature type="region of interest" description="Disordered" evidence="7">
    <location>
        <begin position="148"/>
        <end position="173"/>
    </location>
</feature>
<dbReference type="InterPro" id="IPR036407">
    <property type="entry name" value="DM_DNA-bd_sf"/>
</dbReference>